<proteinExistence type="predicted"/>
<name>A0A5B9MDN6_9BACT</name>
<keyword evidence="2" id="KW-1185">Reference proteome</keyword>
<dbReference type="KEGG" id="smam:Mal15_14070"/>
<reference evidence="1 2" key="1">
    <citation type="submission" date="2019-02" db="EMBL/GenBank/DDBJ databases">
        <title>Planctomycetal bacteria perform biofilm scaping via a novel small molecule.</title>
        <authorList>
            <person name="Jeske O."/>
            <person name="Boedeker C."/>
            <person name="Wiegand S."/>
            <person name="Breitling P."/>
            <person name="Kallscheuer N."/>
            <person name="Jogler M."/>
            <person name="Rohde M."/>
            <person name="Petersen J."/>
            <person name="Medema M.H."/>
            <person name="Surup F."/>
            <person name="Jogler C."/>
        </authorList>
    </citation>
    <scope>NUCLEOTIDE SEQUENCE [LARGE SCALE GENOMIC DNA]</scope>
    <source>
        <strain evidence="1 2">Mal15</strain>
    </source>
</reference>
<accession>A0A5B9MDN6</accession>
<dbReference type="EMBL" id="CP036264">
    <property type="protein sequence ID" value="QEF97367.1"/>
    <property type="molecule type" value="Genomic_DNA"/>
</dbReference>
<evidence type="ECO:0000313" key="1">
    <source>
        <dbReference type="EMBL" id="QEF97367.1"/>
    </source>
</evidence>
<dbReference type="Proteomes" id="UP000321353">
    <property type="component" value="Chromosome"/>
</dbReference>
<protein>
    <submittedName>
        <fullName evidence="1">Uncharacterized protein</fullName>
    </submittedName>
</protein>
<sequence>MAEDGIGVISERYESDLHLVRRVIGWPNLDHILAKHLFQIIEDNSLSTGTVAKVVA</sequence>
<evidence type="ECO:0000313" key="2">
    <source>
        <dbReference type="Proteomes" id="UP000321353"/>
    </source>
</evidence>
<gene>
    <name evidence="1" type="ORF">Mal15_14070</name>
</gene>
<organism evidence="1 2">
    <name type="scientific">Stieleria maiorica</name>
    <dbReference type="NCBI Taxonomy" id="2795974"/>
    <lineage>
        <taxon>Bacteria</taxon>
        <taxon>Pseudomonadati</taxon>
        <taxon>Planctomycetota</taxon>
        <taxon>Planctomycetia</taxon>
        <taxon>Pirellulales</taxon>
        <taxon>Pirellulaceae</taxon>
        <taxon>Stieleria</taxon>
    </lineage>
</organism>
<dbReference type="AlphaFoldDB" id="A0A5B9MDN6"/>